<gene>
    <name evidence="3" type="ORF">LZ495_35305</name>
</gene>
<dbReference type="EC" id="1.-.-.-" evidence="3"/>
<sequence length="326" mass="35350">MDHPPQRYGMTLPFSAPLADHPRIARDLAAAGYTDIWSCEVDGLDGFTPLTLAATGAPDAHLGTAIVSPFTRGPAVLAMTAAALAELAPGRFHLGIGSASRPIVHNWNATAFELPYERVRDTVRFLRSALAGERVAEQYETFAIDGFRLARPPQTPPPIYLAALREGMLRLAGREADGVILNWLSADDVKKVVPYVHEGGSGKEVVGRIFVCPTDDADAARTVCRRMITSYLNVPGYANYQRWLGRSEQLQPMWDAWAAGDRRRALAAVPDEVVDDLIVHGSPEECRAAIRRYVDNGVTVPVVMFVDPGLGTDPLDDALALAPTRG</sequence>
<protein>
    <submittedName>
        <fullName evidence="3">LLM class F420-dependent oxidoreductase</fullName>
        <ecNumber evidence="3">1.-.-.-</ecNumber>
    </submittedName>
</protein>
<dbReference type="RefSeq" id="WP_235057234.1">
    <property type="nucleotide sequence ID" value="NZ_JAKFHA010000034.1"/>
</dbReference>
<dbReference type="Pfam" id="PF00296">
    <property type="entry name" value="Bac_luciferase"/>
    <property type="match status" value="1"/>
</dbReference>
<dbReference type="SUPFAM" id="SSF51679">
    <property type="entry name" value="Bacterial luciferase-like"/>
    <property type="match status" value="1"/>
</dbReference>
<dbReference type="Gene3D" id="3.20.20.30">
    <property type="entry name" value="Luciferase-like domain"/>
    <property type="match status" value="1"/>
</dbReference>
<dbReference type="Proteomes" id="UP001165378">
    <property type="component" value="Unassembled WGS sequence"/>
</dbReference>
<comment type="caution">
    <text evidence="3">The sequence shown here is derived from an EMBL/GenBank/DDBJ whole genome shotgun (WGS) entry which is preliminary data.</text>
</comment>
<dbReference type="NCBIfam" id="TIGR03841">
    <property type="entry name" value="F420_Rv3093c"/>
    <property type="match status" value="1"/>
</dbReference>
<organism evidence="3 4">
    <name type="scientific">Yinghuangia soli</name>
    <dbReference type="NCBI Taxonomy" id="2908204"/>
    <lineage>
        <taxon>Bacteria</taxon>
        <taxon>Bacillati</taxon>
        <taxon>Actinomycetota</taxon>
        <taxon>Actinomycetes</taxon>
        <taxon>Kitasatosporales</taxon>
        <taxon>Streptomycetaceae</taxon>
        <taxon>Yinghuangia</taxon>
    </lineage>
</organism>
<evidence type="ECO:0000259" key="2">
    <source>
        <dbReference type="Pfam" id="PF00296"/>
    </source>
</evidence>
<dbReference type="InterPro" id="IPR036661">
    <property type="entry name" value="Luciferase-like_sf"/>
</dbReference>
<accession>A0AA41U431</accession>
<dbReference type="CDD" id="cd01097">
    <property type="entry name" value="Tetrahydromethanopterin_reductase"/>
    <property type="match status" value="1"/>
</dbReference>
<dbReference type="InterPro" id="IPR011251">
    <property type="entry name" value="Luciferase-like_dom"/>
</dbReference>
<dbReference type="PANTHER" id="PTHR43244:SF1">
    <property type="entry name" value="5,10-METHYLENETETRAHYDROMETHANOPTERIN REDUCTASE"/>
    <property type="match status" value="1"/>
</dbReference>
<proteinExistence type="predicted"/>
<evidence type="ECO:0000256" key="1">
    <source>
        <dbReference type="ARBA" id="ARBA00023002"/>
    </source>
</evidence>
<feature type="domain" description="Luciferase-like" evidence="2">
    <location>
        <begin position="16"/>
        <end position="299"/>
    </location>
</feature>
<keyword evidence="1 3" id="KW-0560">Oxidoreductase</keyword>
<reference evidence="3" key="1">
    <citation type="submission" date="2022-01" db="EMBL/GenBank/DDBJ databases">
        <title>Genome-Based Taxonomic Classification of the Phylum Actinobacteria.</title>
        <authorList>
            <person name="Gao Y."/>
        </authorList>
    </citation>
    <scope>NUCLEOTIDE SEQUENCE</scope>
    <source>
        <strain evidence="3">KLBMP 8922</strain>
    </source>
</reference>
<dbReference type="InterPro" id="IPR050564">
    <property type="entry name" value="F420-G6PD/mer"/>
</dbReference>
<evidence type="ECO:0000313" key="4">
    <source>
        <dbReference type="Proteomes" id="UP001165378"/>
    </source>
</evidence>
<dbReference type="EMBL" id="JAKFHA010000034">
    <property type="protein sequence ID" value="MCF2532455.1"/>
    <property type="molecule type" value="Genomic_DNA"/>
</dbReference>
<dbReference type="InterPro" id="IPR022526">
    <property type="entry name" value="F420_Rv3093c"/>
</dbReference>
<keyword evidence="4" id="KW-1185">Reference proteome</keyword>
<dbReference type="AlphaFoldDB" id="A0AA41U431"/>
<dbReference type="PANTHER" id="PTHR43244">
    <property type="match status" value="1"/>
</dbReference>
<name>A0AA41U431_9ACTN</name>
<dbReference type="GO" id="GO:0016705">
    <property type="term" value="F:oxidoreductase activity, acting on paired donors, with incorporation or reduction of molecular oxygen"/>
    <property type="evidence" value="ECO:0007669"/>
    <property type="project" value="InterPro"/>
</dbReference>
<evidence type="ECO:0000313" key="3">
    <source>
        <dbReference type="EMBL" id="MCF2532455.1"/>
    </source>
</evidence>